<dbReference type="EMBL" id="BDMD01000078">
    <property type="protein sequence ID" value="GBF09588.1"/>
    <property type="molecule type" value="Genomic_DNA"/>
</dbReference>
<protein>
    <submittedName>
        <fullName evidence="1">Uncharacterized protein</fullName>
    </submittedName>
</protein>
<evidence type="ECO:0000313" key="2">
    <source>
        <dbReference type="Proteomes" id="UP000291213"/>
    </source>
</evidence>
<accession>A0A401HB41</accession>
<gene>
    <name evidence="1" type="ORF">apy_13130</name>
</gene>
<sequence>MRDTIENATIAKMRTAMSTMLVRIAGITLSGDTPNLRSIAIMIQVRSVNTSKTPNNVMRAAGTIIIGSRPSIIEVAVEKTVVKKMPDAAETAKPVK</sequence>
<organism evidence="1 2">
    <name type="scientific">Aeropyrum pernix</name>
    <dbReference type="NCBI Taxonomy" id="56636"/>
    <lineage>
        <taxon>Archaea</taxon>
        <taxon>Thermoproteota</taxon>
        <taxon>Thermoprotei</taxon>
        <taxon>Desulfurococcales</taxon>
        <taxon>Desulfurococcaceae</taxon>
        <taxon>Aeropyrum</taxon>
    </lineage>
</organism>
<proteinExistence type="predicted"/>
<comment type="caution">
    <text evidence="1">The sequence shown here is derived from an EMBL/GenBank/DDBJ whole genome shotgun (WGS) entry which is preliminary data.</text>
</comment>
<evidence type="ECO:0000313" key="1">
    <source>
        <dbReference type="EMBL" id="GBF09588.1"/>
    </source>
</evidence>
<dbReference type="AlphaFoldDB" id="A0A401HB41"/>
<name>A0A401HB41_AERPX</name>
<dbReference type="Proteomes" id="UP000291213">
    <property type="component" value="Unassembled WGS sequence"/>
</dbReference>
<reference evidence="1 2" key="1">
    <citation type="submission" date="2017-02" db="EMBL/GenBank/DDBJ databases">
        <title>isolation and characterization of a novel temperate virus Aeropyrum globular virus 1 infecting hyperthermophilic archaeon Aeropyrum.</title>
        <authorList>
            <person name="Yumiya M."/>
            <person name="Yoshida T."/>
            <person name="Sako Y."/>
        </authorList>
    </citation>
    <scope>NUCLEOTIDE SEQUENCE [LARGE SCALE GENOMIC DNA]</scope>
    <source>
        <strain evidence="1 2">YK1-12-2013</strain>
    </source>
</reference>